<proteinExistence type="predicted"/>
<organism evidence="2 3">
    <name type="scientific">Nematostella vectensis</name>
    <name type="common">Starlet sea anemone</name>
    <dbReference type="NCBI Taxonomy" id="45351"/>
    <lineage>
        <taxon>Eukaryota</taxon>
        <taxon>Metazoa</taxon>
        <taxon>Cnidaria</taxon>
        <taxon>Anthozoa</taxon>
        <taxon>Hexacorallia</taxon>
        <taxon>Actiniaria</taxon>
        <taxon>Edwardsiidae</taxon>
        <taxon>Nematostella</taxon>
    </lineage>
</organism>
<accession>A7RV04</accession>
<protein>
    <submittedName>
        <fullName evidence="2">Uncharacterized protein</fullName>
    </submittedName>
</protein>
<feature type="non-terminal residue" evidence="2">
    <location>
        <position position="1"/>
    </location>
</feature>
<feature type="region of interest" description="Disordered" evidence="1">
    <location>
        <begin position="1"/>
        <end position="30"/>
    </location>
</feature>
<evidence type="ECO:0000256" key="1">
    <source>
        <dbReference type="SAM" id="MobiDB-lite"/>
    </source>
</evidence>
<dbReference type="KEGG" id="nve:5516657"/>
<evidence type="ECO:0000313" key="2">
    <source>
        <dbReference type="EMBL" id="EDO44661.1"/>
    </source>
</evidence>
<feature type="compositionally biased region" description="Acidic residues" evidence="1">
    <location>
        <begin position="75"/>
        <end position="86"/>
    </location>
</feature>
<gene>
    <name evidence="2" type="ORF">NEMVEDRAFT_v1g94434</name>
</gene>
<reference evidence="2 3" key="1">
    <citation type="journal article" date="2007" name="Science">
        <title>Sea anemone genome reveals ancestral eumetazoan gene repertoire and genomic organization.</title>
        <authorList>
            <person name="Putnam N.H."/>
            <person name="Srivastava M."/>
            <person name="Hellsten U."/>
            <person name="Dirks B."/>
            <person name="Chapman J."/>
            <person name="Salamov A."/>
            <person name="Terry A."/>
            <person name="Shapiro H."/>
            <person name="Lindquist E."/>
            <person name="Kapitonov V.V."/>
            <person name="Jurka J."/>
            <person name="Genikhovich G."/>
            <person name="Grigoriev I.V."/>
            <person name="Lucas S.M."/>
            <person name="Steele R.E."/>
            <person name="Finnerty J.R."/>
            <person name="Technau U."/>
            <person name="Martindale M.Q."/>
            <person name="Rokhsar D.S."/>
        </authorList>
    </citation>
    <scope>NUCLEOTIDE SEQUENCE [LARGE SCALE GENOMIC DNA]</scope>
    <source>
        <strain evidence="3">CH2 X CH6</strain>
    </source>
</reference>
<dbReference type="Proteomes" id="UP000001593">
    <property type="component" value="Unassembled WGS sequence"/>
</dbReference>
<dbReference type="HOGENOM" id="CLU_1736059_0_0_1"/>
<name>A7RV04_NEMVE</name>
<keyword evidence="3" id="KW-1185">Reference proteome</keyword>
<evidence type="ECO:0000313" key="3">
    <source>
        <dbReference type="Proteomes" id="UP000001593"/>
    </source>
</evidence>
<dbReference type="AlphaFoldDB" id="A7RV04"/>
<feature type="compositionally biased region" description="Acidic residues" evidence="1">
    <location>
        <begin position="126"/>
        <end position="151"/>
    </location>
</feature>
<feature type="compositionally biased region" description="Acidic residues" evidence="1">
    <location>
        <begin position="106"/>
        <end position="116"/>
    </location>
</feature>
<dbReference type="InParanoid" id="A7RV04"/>
<sequence length="151" mass="17062">DDDQERIAGDTEPVDDLSQLSPENRDDIEQDRDDVLSDYNTAINFGSDNVDDDFNDKSEWDIVESSGENFKSDKSEEDSVPDDVDGDFFGSTDIDDGVESNNADDFMPDDIDDESNYDPINSDVDSNVDDDFDPENEDGFYREDLEELDIN</sequence>
<feature type="region of interest" description="Disordered" evidence="1">
    <location>
        <begin position="65"/>
        <end position="151"/>
    </location>
</feature>
<dbReference type="EMBL" id="DS469542">
    <property type="protein sequence ID" value="EDO44661.1"/>
    <property type="molecule type" value="Genomic_DNA"/>
</dbReference>